<proteinExistence type="predicted"/>
<name>A0A430A0U5_9ENTE</name>
<dbReference type="AlphaFoldDB" id="A0A430A0U5"/>
<sequence>MRSNEINIETIVKYLEAYSGEKYIDPEKAGPEKAKMEKFRDLGKEARQEFIKLGNLIENSLPDFEAGRCTNWINQGQNGYSYFLD</sequence>
<evidence type="ECO:0000313" key="2">
    <source>
        <dbReference type="Proteomes" id="UP000287857"/>
    </source>
</evidence>
<keyword evidence="2" id="KW-1185">Reference proteome</keyword>
<accession>A0A430A0U5</accession>
<reference evidence="1 2" key="1">
    <citation type="submission" date="2017-05" db="EMBL/GenBank/DDBJ databases">
        <title>Vagococcus spp. assemblies.</title>
        <authorList>
            <person name="Gulvik C.A."/>
        </authorList>
    </citation>
    <scope>NUCLEOTIDE SEQUENCE [LARGE SCALE GENOMIC DNA]</scope>
    <source>
        <strain evidence="1 2">SS1995</strain>
    </source>
</reference>
<dbReference type="RefSeq" id="WP_125982969.1">
    <property type="nucleotide sequence ID" value="NZ_NGJS01000002.1"/>
</dbReference>
<organism evidence="1 2">
    <name type="scientific">Vagococcus vulneris</name>
    <dbReference type="NCBI Taxonomy" id="1977869"/>
    <lineage>
        <taxon>Bacteria</taxon>
        <taxon>Bacillati</taxon>
        <taxon>Bacillota</taxon>
        <taxon>Bacilli</taxon>
        <taxon>Lactobacillales</taxon>
        <taxon>Enterococcaceae</taxon>
        <taxon>Vagococcus</taxon>
    </lineage>
</organism>
<dbReference type="EMBL" id="NGJS01000002">
    <property type="protein sequence ID" value="RSU00018.1"/>
    <property type="molecule type" value="Genomic_DNA"/>
</dbReference>
<dbReference type="OrthoDB" id="2235175at2"/>
<gene>
    <name evidence="1" type="ORF">CBF37_01570</name>
</gene>
<protein>
    <submittedName>
        <fullName evidence="1">Uncharacterized protein</fullName>
    </submittedName>
</protein>
<comment type="caution">
    <text evidence="1">The sequence shown here is derived from an EMBL/GenBank/DDBJ whole genome shotgun (WGS) entry which is preliminary data.</text>
</comment>
<dbReference type="Proteomes" id="UP000287857">
    <property type="component" value="Unassembled WGS sequence"/>
</dbReference>
<evidence type="ECO:0000313" key="1">
    <source>
        <dbReference type="EMBL" id="RSU00018.1"/>
    </source>
</evidence>